<feature type="region of interest" description="Disordered" evidence="1">
    <location>
        <begin position="23"/>
        <end position="44"/>
    </location>
</feature>
<comment type="caution">
    <text evidence="2">The sequence shown here is derived from an EMBL/GenBank/DDBJ whole genome shotgun (WGS) entry which is preliminary data.</text>
</comment>
<protein>
    <recommendedName>
        <fullName evidence="4">Lipoprotein</fullName>
    </recommendedName>
</protein>
<dbReference type="Proteomes" id="UP001259659">
    <property type="component" value="Unassembled WGS sequence"/>
</dbReference>
<dbReference type="EMBL" id="JAMQON010000001">
    <property type="protein sequence ID" value="MDS0258914.1"/>
    <property type="molecule type" value="Genomic_DNA"/>
</dbReference>
<proteinExistence type="predicted"/>
<organism evidence="2 3">
    <name type="scientific">Haloarcula saliterrae</name>
    <dbReference type="NCBI Taxonomy" id="2950534"/>
    <lineage>
        <taxon>Archaea</taxon>
        <taxon>Methanobacteriati</taxon>
        <taxon>Methanobacteriota</taxon>
        <taxon>Stenosarchaea group</taxon>
        <taxon>Halobacteria</taxon>
        <taxon>Halobacteriales</taxon>
        <taxon>Haloarculaceae</taxon>
        <taxon>Haloarcula</taxon>
    </lineage>
</organism>
<evidence type="ECO:0008006" key="4">
    <source>
        <dbReference type="Google" id="ProtNLM"/>
    </source>
</evidence>
<name>A0ABU2F9I2_9EURY</name>
<sequence>MNSQLPRRAVLLSSAAVTLGLAGCSSDSDPSGSSGGDTDSWQEILNTRETVQEDEYQAWNWSADQSTEIRWEFTVRNGPEAELFVMESTEFDEFQAGNRFYAVESAAGTSDETTFTVESGDYRFVLDNTNAGDIAPPTNLDDDAAEIELVVEARTA</sequence>
<dbReference type="RefSeq" id="WP_310918488.1">
    <property type="nucleotide sequence ID" value="NZ_JAMQON010000001.1"/>
</dbReference>
<evidence type="ECO:0000313" key="3">
    <source>
        <dbReference type="Proteomes" id="UP001259659"/>
    </source>
</evidence>
<evidence type="ECO:0000313" key="2">
    <source>
        <dbReference type="EMBL" id="MDS0258914.1"/>
    </source>
</evidence>
<keyword evidence="3" id="KW-1185">Reference proteome</keyword>
<accession>A0ABU2F9I2</accession>
<feature type="compositionally biased region" description="Low complexity" evidence="1">
    <location>
        <begin position="23"/>
        <end position="39"/>
    </location>
</feature>
<dbReference type="PROSITE" id="PS51257">
    <property type="entry name" value="PROKAR_LIPOPROTEIN"/>
    <property type="match status" value="1"/>
</dbReference>
<evidence type="ECO:0000256" key="1">
    <source>
        <dbReference type="SAM" id="MobiDB-lite"/>
    </source>
</evidence>
<reference evidence="2 3" key="1">
    <citation type="submission" date="2022-06" db="EMBL/GenBank/DDBJ databases">
        <title>Haloarcula sp. a new haloarchaeum isolate from saline soil.</title>
        <authorList>
            <person name="Strakova D."/>
            <person name="Galisteo C."/>
            <person name="Sanchez-Porro C."/>
            <person name="Ventosa A."/>
        </authorList>
    </citation>
    <scope>NUCLEOTIDE SEQUENCE [LARGE SCALE GENOMIC DNA]</scope>
    <source>
        <strain evidence="2 3">S1CR25-12</strain>
    </source>
</reference>
<gene>
    <name evidence="2" type="ORF">NDI56_05850</name>
</gene>